<feature type="repeat" description="PPR" evidence="3">
    <location>
        <begin position="537"/>
        <end position="571"/>
    </location>
</feature>
<dbReference type="STRING" id="35608.A0A2U1KJY6"/>
<keyword evidence="6" id="KW-1185">Reference proteome</keyword>
<dbReference type="PROSITE" id="PS51375">
    <property type="entry name" value="PPR"/>
    <property type="match status" value="8"/>
</dbReference>
<evidence type="ECO:0000256" key="2">
    <source>
        <dbReference type="ARBA" id="ARBA00022737"/>
    </source>
</evidence>
<dbReference type="Pfam" id="PF12854">
    <property type="entry name" value="PPR_1"/>
    <property type="match status" value="2"/>
</dbReference>
<dbReference type="EMBL" id="PKPP01017423">
    <property type="protein sequence ID" value="PWA36973.1"/>
    <property type="molecule type" value="Genomic_DNA"/>
</dbReference>
<evidence type="ECO:0000256" key="1">
    <source>
        <dbReference type="ARBA" id="ARBA00007626"/>
    </source>
</evidence>
<dbReference type="Proteomes" id="UP000245207">
    <property type="component" value="Unassembled WGS sequence"/>
</dbReference>
<dbReference type="InterPro" id="IPR011990">
    <property type="entry name" value="TPR-like_helical_dom_sf"/>
</dbReference>
<feature type="repeat" description="PPR" evidence="3">
    <location>
        <begin position="396"/>
        <end position="430"/>
    </location>
</feature>
<proteinExistence type="inferred from homology"/>
<evidence type="ECO:0000313" key="5">
    <source>
        <dbReference type="EMBL" id="PWA36973.1"/>
    </source>
</evidence>
<gene>
    <name evidence="5" type="ORF">CTI12_AA594380</name>
</gene>
<sequence length="719" mass="81732">MAYYNYPLNTHKDYMQPRARKDYRPLRARRRLTLLIRGHAAKRQTAYALIRMQTMARAHSQVRSRGIRMAEVNEALQRQLHQRHEGDVVKRSGFDLTPKSKEQVEARLQNKKEAAQRREKALAYTYCRQFVLKLLFCFYKEQTWRNSLLSLNPMVTDSNYPDWGWNWSEQWNAIRPWDTTTTNSKQPLVSLPMTRSHKGSTPSLNVGSRISKPSTRPFGSGKKGVANAGSGDGLANKLSYSPSSGIKRTFFAPRKNAKNLLRDFIRADTRRLLLKKIVKPTRDLPKHSKAVLDTAIGAYVQCGYPGYGMIVFRKMKKLKLCPNLLTVNTLLSSLVKMGSTSSVLYCREVVNGAVKLGVVPNVNMFNILINGYCLENKFCDAKGLIIEMREYGCVPDIVTYNTLLNALCKKGMLNDARELLLDMKKQGLSPDQHTYNTLVHVYCERRGCLSEAMTVLDMMRQIGFSPDVWTYNTLISGLCDEGKVDEAISVRSEMEKLNLLPDVITYNTLIDGCIKWKKSCEAIELLNVMSERGIKRNEVTYNILIKWYCKECDLDKASETVKRMEASGFFPDSVTYNTLIDGYCKTGDLTEALKTMNEMSGRGFKINNYTVNTILRALCFEKKFDEAYELLQDTRKQGYIIDEECYETLIVGWSADHGPRKIGSPELQACSFLEIIIATGYFRVLNSSITSCSCEGNTVDRLEFYTIMGDGTAFEPTTA</sequence>
<keyword evidence="2" id="KW-0677">Repeat</keyword>
<reference evidence="5 6" key="1">
    <citation type="journal article" date="2018" name="Mol. Plant">
        <title>The genome of Artemisia annua provides insight into the evolution of Asteraceae family and artemisinin biosynthesis.</title>
        <authorList>
            <person name="Shen Q."/>
            <person name="Zhang L."/>
            <person name="Liao Z."/>
            <person name="Wang S."/>
            <person name="Yan T."/>
            <person name="Shi P."/>
            <person name="Liu M."/>
            <person name="Fu X."/>
            <person name="Pan Q."/>
            <person name="Wang Y."/>
            <person name="Lv Z."/>
            <person name="Lu X."/>
            <person name="Zhang F."/>
            <person name="Jiang W."/>
            <person name="Ma Y."/>
            <person name="Chen M."/>
            <person name="Hao X."/>
            <person name="Li L."/>
            <person name="Tang Y."/>
            <person name="Lv G."/>
            <person name="Zhou Y."/>
            <person name="Sun X."/>
            <person name="Brodelius P.E."/>
            <person name="Rose J.K.C."/>
            <person name="Tang K."/>
        </authorList>
    </citation>
    <scope>NUCLEOTIDE SEQUENCE [LARGE SCALE GENOMIC DNA]</scope>
    <source>
        <strain evidence="6">cv. Huhao1</strain>
        <tissue evidence="5">Leaf</tissue>
    </source>
</reference>
<evidence type="ECO:0000256" key="3">
    <source>
        <dbReference type="PROSITE-ProRule" id="PRU00708"/>
    </source>
</evidence>
<feature type="repeat" description="PPR" evidence="3">
    <location>
        <begin position="572"/>
        <end position="606"/>
    </location>
</feature>
<dbReference type="Pfam" id="PF13041">
    <property type="entry name" value="PPR_2"/>
    <property type="match status" value="3"/>
</dbReference>
<feature type="repeat" description="PPR" evidence="3">
    <location>
        <begin position="431"/>
        <end position="466"/>
    </location>
</feature>
<dbReference type="PANTHER" id="PTHR47939:SF13">
    <property type="entry name" value="OS03G0201400 PROTEIN"/>
    <property type="match status" value="1"/>
</dbReference>
<dbReference type="AlphaFoldDB" id="A0A2U1KJY6"/>
<protein>
    <submittedName>
        <fullName evidence="5">Pentatricopeptide repeat (PPR) superfamily protein</fullName>
    </submittedName>
</protein>
<organism evidence="5 6">
    <name type="scientific">Artemisia annua</name>
    <name type="common">Sweet wormwood</name>
    <dbReference type="NCBI Taxonomy" id="35608"/>
    <lineage>
        <taxon>Eukaryota</taxon>
        <taxon>Viridiplantae</taxon>
        <taxon>Streptophyta</taxon>
        <taxon>Embryophyta</taxon>
        <taxon>Tracheophyta</taxon>
        <taxon>Spermatophyta</taxon>
        <taxon>Magnoliopsida</taxon>
        <taxon>eudicotyledons</taxon>
        <taxon>Gunneridae</taxon>
        <taxon>Pentapetalae</taxon>
        <taxon>asterids</taxon>
        <taxon>campanulids</taxon>
        <taxon>Asterales</taxon>
        <taxon>Asteraceae</taxon>
        <taxon>Asteroideae</taxon>
        <taxon>Anthemideae</taxon>
        <taxon>Artemisiinae</taxon>
        <taxon>Artemisia</taxon>
    </lineage>
</organism>
<feature type="repeat" description="PPR" evidence="3">
    <location>
        <begin position="361"/>
        <end position="395"/>
    </location>
</feature>
<dbReference type="PANTHER" id="PTHR47939">
    <property type="entry name" value="MEMBRANE-ASSOCIATED SALT-INDUCIBLE PROTEIN-LIKE"/>
    <property type="match status" value="1"/>
</dbReference>
<feature type="repeat" description="PPR" evidence="3">
    <location>
        <begin position="467"/>
        <end position="501"/>
    </location>
</feature>
<feature type="compositionally biased region" description="Polar residues" evidence="4">
    <location>
        <begin position="199"/>
        <end position="214"/>
    </location>
</feature>
<evidence type="ECO:0000313" key="6">
    <source>
        <dbReference type="Proteomes" id="UP000245207"/>
    </source>
</evidence>
<comment type="similarity">
    <text evidence="1">Belongs to the PPR family. P subfamily.</text>
</comment>
<feature type="region of interest" description="Disordered" evidence="4">
    <location>
        <begin position="184"/>
        <end position="226"/>
    </location>
</feature>
<dbReference type="OrthoDB" id="185373at2759"/>
<accession>A0A2U1KJY6</accession>
<dbReference type="InterPro" id="IPR002885">
    <property type="entry name" value="PPR_rpt"/>
</dbReference>
<comment type="caution">
    <text evidence="5">The sequence shown here is derived from an EMBL/GenBank/DDBJ whole genome shotgun (WGS) entry which is preliminary data.</text>
</comment>
<dbReference type="NCBIfam" id="TIGR00756">
    <property type="entry name" value="PPR"/>
    <property type="match status" value="7"/>
</dbReference>
<evidence type="ECO:0000256" key="4">
    <source>
        <dbReference type="SAM" id="MobiDB-lite"/>
    </source>
</evidence>
<dbReference type="InterPro" id="IPR050667">
    <property type="entry name" value="PPR-containing_protein"/>
</dbReference>
<feature type="repeat" description="PPR" evidence="3">
    <location>
        <begin position="607"/>
        <end position="641"/>
    </location>
</feature>
<name>A0A2U1KJY6_ARTAN</name>
<dbReference type="Gene3D" id="1.25.40.10">
    <property type="entry name" value="Tetratricopeptide repeat domain"/>
    <property type="match status" value="3"/>
</dbReference>
<feature type="repeat" description="PPR" evidence="3">
    <location>
        <begin position="502"/>
        <end position="536"/>
    </location>
</feature>